<proteinExistence type="inferred from homology"/>
<dbReference type="InterPro" id="IPR034363">
    <property type="entry name" value="eIF3B_RRM"/>
</dbReference>
<evidence type="ECO:0000256" key="4">
    <source>
        <dbReference type="ARBA" id="ARBA00022574"/>
    </source>
</evidence>
<dbReference type="InterPro" id="IPR035979">
    <property type="entry name" value="RBD_domain_sf"/>
</dbReference>
<dbReference type="PANTHER" id="PTHR14068:SF0">
    <property type="entry name" value="EUKARYOTIC TRANSLATION INITIATION FACTOR 3 SUBUNIT B"/>
    <property type="match status" value="1"/>
</dbReference>
<evidence type="ECO:0000256" key="3">
    <source>
        <dbReference type="ARBA" id="ARBA00022540"/>
    </source>
</evidence>
<reference evidence="11" key="2">
    <citation type="submission" date="2015-02" db="UniProtKB">
        <authorList>
            <consortium name="EnsemblMetazoa"/>
        </authorList>
    </citation>
    <scope>IDENTIFICATION</scope>
</reference>
<dbReference type="OMA" id="LWGGPQF"/>
<feature type="coiled-coil region" evidence="9">
    <location>
        <begin position="634"/>
        <end position="672"/>
    </location>
</feature>
<dbReference type="HOGENOM" id="CLU_011152_1_0_1"/>
<evidence type="ECO:0000256" key="2">
    <source>
        <dbReference type="ARBA" id="ARBA00022490"/>
    </source>
</evidence>
<dbReference type="Pfam" id="PF08662">
    <property type="entry name" value="eIF2A"/>
    <property type="match status" value="1"/>
</dbReference>
<dbReference type="PROSITE" id="PS50102">
    <property type="entry name" value="RRM"/>
    <property type="match status" value="1"/>
</dbReference>
<protein>
    <recommendedName>
        <fullName evidence="7 8">Eukaryotic translation initiation factor 3 subunit B</fullName>
        <shortName evidence="7 8">eIF3b</shortName>
    </recommendedName>
    <alternativeName>
        <fullName evidence="7">Eukaryotic translation initiation factor 3 subunit 9</fullName>
    </alternativeName>
</protein>
<dbReference type="InterPro" id="IPR011400">
    <property type="entry name" value="EIF3B"/>
</dbReference>
<keyword evidence="2 7" id="KW-0963">Cytoplasm</keyword>
<dbReference type="CDD" id="cd12278">
    <property type="entry name" value="RRM_eIF3B"/>
    <property type="match status" value="1"/>
</dbReference>
<dbReference type="AlphaFoldDB" id="T1IVX1"/>
<keyword evidence="4" id="KW-0853">WD repeat</keyword>
<dbReference type="Gene3D" id="2.130.10.10">
    <property type="entry name" value="YVTN repeat-like/Quinoprotein amine dehydrogenase"/>
    <property type="match status" value="1"/>
</dbReference>
<dbReference type="CDD" id="cd22249">
    <property type="entry name" value="UDM1_RNF168_RNF169-like"/>
    <property type="match status" value="1"/>
</dbReference>
<comment type="subcellular location">
    <subcellularLocation>
        <location evidence="1 7 8">Cytoplasm</location>
    </subcellularLocation>
</comment>
<keyword evidence="9" id="KW-0175">Coiled coil</keyword>
<evidence type="ECO:0000313" key="12">
    <source>
        <dbReference type="Proteomes" id="UP000014500"/>
    </source>
</evidence>
<keyword evidence="6 7" id="KW-0648">Protein biosynthesis</keyword>
<evidence type="ECO:0000256" key="5">
    <source>
        <dbReference type="ARBA" id="ARBA00022884"/>
    </source>
</evidence>
<comment type="function">
    <text evidence="7">RNA-binding component of the eukaryotic translation initiation factor 3 (eIF-3) complex, which is involved in protein synthesis of a specialized repertoire of mRNAs and, together with other initiation factors, stimulates binding of mRNA and methionyl-tRNAi to the 40S ribosome. The eIF-3 complex specifically targets and initiates translation of a subset of mRNAs involved in cell proliferation.</text>
</comment>
<evidence type="ECO:0000256" key="1">
    <source>
        <dbReference type="ARBA" id="ARBA00004496"/>
    </source>
</evidence>
<keyword evidence="3 7" id="KW-0396">Initiation factor</keyword>
<dbReference type="SUPFAM" id="SSF82171">
    <property type="entry name" value="DPP6 N-terminal domain-like"/>
    <property type="match status" value="1"/>
</dbReference>
<dbReference type="Pfam" id="PF00076">
    <property type="entry name" value="RRM_1"/>
    <property type="match status" value="1"/>
</dbReference>
<keyword evidence="5 7" id="KW-0694">RNA-binding</keyword>
<evidence type="ECO:0000256" key="7">
    <source>
        <dbReference type="HAMAP-Rule" id="MF_03001"/>
    </source>
</evidence>
<dbReference type="GO" id="GO:0003743">
    <property type="term" value="F:translation initiation factor activity"/>
    <property type="evidence" value="ECO:0007669"/>
    <property type="project" value="UniProtKB-UniRule"/>
</dbReference>
<comment type="similarity">
    <text evidence="7 8">Belongs to the eIF-3 subunit B family.</text>
</comment>
<reference evidence="12" key="1">
    <citation type="submission" date="2011-05" db="EMBL/GenBank/DDBJ databases">
        <authorList>
            <person name="Richards S.R."/>
            <person name="Qu J."/>
            <person name="Jiang H."/>
            <person name="Jhangiani S.N."/>
            <person name="Agravi P."/>
            <person name="Goodspeed R."/>
            <person name="Gross S."/>
            <person name="Mandapat C."/>
            <person name="Jackson L."/>
            <person name="Mathew T."/>
            <person name="Pu L."/>
            <person name="Thornton R."/>
            <person name="Saada N."/>
            <person name="Wilczek-Boney K.B."/>
            <person name="Lee S."/>
            <person name="Kovar C."/>
            <person name="Wu Y."/>
            <person name="Scherer S.E."/>
            <person name="Worley K.C."/>
            <person name="Muzny D.M."/>
            <person name="Gibbs R."/>
        </authorList>
    </citation>
    <scope>NUCLEOTIDE SEQUENCE</scope>
    <source>
        <strain evidence="12">Brora</strain>
    </source>
</reference>
<dbReference type="FunFam" id="3.30.70.330:FF:000235">
    <property type="entry name" value="Eukaryotic translation initiation factor 3 subunit B"/>
    <property type="match status" value="1"/>
</dbReference>
<dbReference type="PIRSF" id="PIRSF036424">
    <property type="entry name" value="eIF3b"/>
    <property type="match status" value="1"/>
</dbReference>
<dbReference type="GO" id="GO:0016282">
    <property type="term" value="C:eukaryotic 43S preinitiation complex"/>
    <property type="evidence" value="ECO:0007669"/>
    <property type="project" value="UniProtKB-UniRule"/>
</dbReference>
<name>T1IVX1_STRMM</name>
<dbReference type="InterPro" id="IPR000504">
    <property type="entry name" value="RRM_dom"/>
</dbReference>
<dbReference type="GO" id="GO:0031369">
    <property type="term" value="F:translation initiation factor binding"/>
    <property type="evidence" value="ECO:0007669"/>
    <property type="project" value="InterPro"/>
</dbReference>
<dbReference type="EnsemblMetazoa" id="SMAR005326-RA">
    <property type="protein sequence ID" value="SMAR005326-PA"/>
    <property type="gene ID" value="SMAR005326"/>
</dbReference>
<dbReference type="PANTHER" id="PTHR14068">
    <property type="entry name" value="EUKARYOTIC TRANSLATION INITIATION FACTOR 3 EIF3 -RELATED"/>
    <property type="match status" value="1"/>
</dbReference>
<dbReference type="HAMAP" id="MF_03001">
    <property type="entry name" value="eIF3b"/>
    <property type="match status" value="1"/>
</dbReference>
<feature type="domain" description="RRM" evidence="10">
    <location>
        <begin position="66"/>
        <end position="149"/>
    </location>
</feature>
<dbReference type="Proteomes" id="UP000014500">
    <property type="component" value="Unassembled WGS sequence"/>
</dbReference>
<dbReference type="InterPro" id="IPR012677">
    <property type="entry name" value="Nucleotide-bd_a/b_plait_sf"/>
</dbReference>
<dbReference type="SUPFAM" id="SSF54928">
    <property type="entry name" value="RNA-binding domain, RBD"/>
    <property type="match status" value="1"/>
</dbReference>
<dbReference type="InterPro" id="IPR013979">
    <property type="entry name" value="TIF_beta_prop-like"/>
</dbReference>
<keyword evidence="12" id="KW-1185">Reference proteome</keyword>
<comment type="function">
    <text evidence="8">Component of the eukaryotic translation initiation factor 3 (eIF-3) complex, which is involved in protein synthesis and, together with other initiation factors, stimulates binding of mRNA and methionyl-tRNAi to the 40S ribosome.</text>
</comment>
<evidence type="ECO:0000256" key="8">
    <source>
        <dbReference type="PIRNR" id="PIRNR036424"/>
    </source>
</evidence>
<dbReference type="GO" id="GO:0003723">
    <property type="term" value="F:RNA binding"/>
    <property type="evidence" value="ECO:0007669"/>
    <property type="project" value="UniProtKB-UniRule"/>
</dbReference>
<comment type="subunit">
    <text evidence="7 8">Component of the eukaryotic translation initiation factor 3 (eIF-3) complex.</text>
</comment>
<dbReference type="InterPro" id="IPR015943">
    <property type="entry name" value="WD40/YVTN_repeat-like_dom_sf"/>
</dbReference>
<dbReference type="GO" id="GO:0001732">
    <property type="term" value="P:formation of cytoplasmic translation initiation complex"/>
    <property type="evidence" value="ECO:0007669"/>
    <property type="project" value="UniProtKB-UniRule"/>
</dbReference>
<evidence type="ECO:0000256" key="9">
    <source>
        <dbReference type="SAM" id="Coils"/>
    </source>
</evidence>
<evidence type="ECO:0000313" key="11">
    <source>
        <dbReference type="EnsemblMetazoa" id="SMAR005326-PA"/>
    </source>
</evidence>
<dbReference type="STRING" id="126957.T1IVX1"/>
<dbReference type="GO" id="GO:0005852">
    <property type="term" value="C:eukaryotic translation initiation factor 3 complex"/>
    <property type="evidence" value="ECO:0007669"/>
    <property type="project" value="UniProtKB-UniRule"/>
</dbReference>
<dbReference type="EMBL" id="AFFK01019789">
    <property type="status" value="NOT_ANNOTATED_CDS"/>
    <property type="molecule type" value="Genomic_DNA"/>
</dbReference>
<dbReference type="PhylomeDB" id="T1IVX1"/>
<dbReference type="Gene3D" id="3.30.70.330">
    <property type="match status" value="1"/>
</dbReference>
<evidence type="ECO:0000259" key="10">
    <source>
        <dbReference type="PROSITE" id="PS50102"/>
    </source>
</evidence>
<organism evidence="11 12">
    <name type="scientific">Strigamia maritima</name>
    <name type="common">European centipede</name>
    <name type="synonym">Geophilus maritimus</name>
    <dbReference type="NCBI Taxonomy" id="126957"/>
    <lineage>
        <taxon>Eukaryota</taxon>
        <taxon>Metazoa</taxon>
        <taxon>Ecdysozoa</taxon>
        <taxon>Arthropoda</taxon>
        <taxon>Myriapoda</taxon>
        <taxon>Chilopoda</taxon>
        <taxon>Pleurostigmophora</taxon>
        <taxon>Geophilomorpha</taxon>
        <taxon>Linotaeniidae</taxon>
        <taxon>Strigamia</taxon>
    </lineage>
</organism>
<dbReference type="eggNOG" id="KOG2314">
    <property type="taxonomic scope" value="Eukaryota"/>
</dbReference>
<dbReference type="GO" id="GO:0033290">
    <property type="term" value="C:eukaryotic 48S preinitiation complex"/>
    <property type="evidence" value="ECO:0007669"/>
    <property type="project" value="UniProtKB-UniRule"/>
</dbReference>
<sequence>MADDGHAVLDNISKLERIEVDNHLENGEDDDGIFSDPDDYIDDITEEELIGDLLIQRPKETDSVESIIVVDGIPQVGPERLEKLQNVIRKMYSKFGTIVSDHYPTEDNMTKGYVFIEYSSPVNALEAMKTTYGQKLDRSHTFIVNLMSDFDKYNVNVNDDWIKPEPTPYVDRGNLYYWLLNPDCYDQYSVIYNGGSKTSVWLNSLPEATCLQDRDHWTDTYVRWSPLGTYLATFHIKGIALWGGENFEQIMKFSHPGVQYIDFSPCENYLVTLNPILENTEDPHNLIIFDVLTGSIRRSFSCECTHIWPIFKWSSDDEYFARCSQDGLLSVYQTPSFGLVGKKSLKIPGLQDFTWSPTDNIIAYWVAEHKDVPARVTLMDVATKEEIRVKNLFNVADCKMHWQKSGDYLCVKVDRYSKVRKEKNDIKYSGMYCNFEIFHMREKQIPVDSVELKEIIVAFAWEPIGNKCCIIHGEVPNIMVSFYGVKAGGTVSMLKKFERKQCTHIFWAPQGQFIVLAGLRNMNGALEFVDTADMTVMNVTEHFSATDVEWDPTGRYIVTGVSYWGHKVDNSYWVWSFQGTLLQKVTMERFCQLLWRPRPTTLLTQDQIKEIRKNLKKYSVQFEMDDRLRRTKASKELIEKRRRLLKEFEEYRQEKAEQFESLKERRLELRDNVDTDELYSHLDNMEEETVEFFIKEEIIILDEE</sequence>
<accession>T1IVX1</accession>
<evidence type="ECO:0000256" key="6">
    <source>
        <dbReference type="ARBA" id="ARBA00022917"/>
    </source>
</evidence>